<reference evidence="9 10" key="1">
    <citation type="submission" date="2016-10" db="EMBL/GenBank/DDBJ databases">
        <authorList>
            <person name="Cai Z."/>
        </authorList>
    </citation>
    <scope>NUCLEOTIDE SEQUENCE [LARGE SCALE GENOMIC DNA]</scope>
</reference>
<dbReference type="InterPro" id="IPR017853">
    <property type="entry name" value="GH"/>
</dbReference>
<dbReference type="Gene3D" id="3.40.50.2000">
    <property type="entry name" value="Glycogen Phosphorylase B"/>
    <property type="match status" value="2"/>
</dbReference>
<dbReference type="InterPro" id="IPR058655">
    <property type="entry name" value="Mok11-14/Ags1-like"/>
</dbReference>
<proteinExistence type="predicted"/>
<feature type="region of interest" description="Disordered" evidence="5">
    <location>
        <begin position="594"/>
        <end position="617"/>
    </location>
</feature>
<dbReference type="Pfam" id="PF00128">
    <property type="entry name" value="Alpha-amylase"/>
    <property type="match status" value="1"/>
</dbReference>
<dbReference type="InterPro" id="IPR013534">
    <property type="entry name" value="Starch_synth_cat_dom"/>
</dbReference>
<protein>
    <recommendedName>
        <fullName evidence="8">Glycosyl hydrolase family 13 catalytic domain-containing protein</fullName>
    </recommendedName>
</protein>
<dbReference type="SMART" id="SM00642">
    <property type="entry name" value="Aamy"/>
    <property type="match status" value="1"/>
</dbReference>
<dbReference type="Proteomes" id="UP000256970">
    <property type="component" value="Unassembled WGS sequence"/>
</dbReference>
<feature type="transmembrane region" description="Helical" evidence="6">
    <location>
        <begin position="1554"/>
        <end position="1573"/>
    </location>
</feature>
<keyword evidence="2" id="KW-0328">Glycosyltransferase</keyword>
<keyword evidence="10" id="KW-1185">Reference proteome</keyword>
<feature type="transmembrane region" description="Helical" evidence="6">
    <location>
        <begin position="1614"/>
        <end position="1635"/>
    </location>
</feature>
<feature type="transmembrane region" description="Helical" evidence="6">
    <location>
        <begin position="1377"/>
        <end position="1400"/>
    </location>
</feature>
<feature type="signal peptide" evidence="7">
    <location>
        <begin position="1"/>
        <end position="25"/>
    </location>
</feature>
<name>A0A383WMM3_TETOB</name>
<keyword evidence="6" id="KW-0812">Transmembrane</keyword>
<dbReference type="Gene3D" id="3.20.20.80">
    <property type="entry name" value="Glycosidases"/>
    <property type="match status" value="1"/>
</dbReference>
<feature type="transmembrane region" description="Helical" evidence="6">
    <location>
        <begin position="1579"/>
        <end position="1602"/>
    </location>
</feature>
<comment type="pathway">
    <text evidence="1">Glycan biosynthesis; starch biosynthesis.</text>
</comment>
<dbReference type="GO" id="GO:0047657">
    <property type="term" value="F:alpha-1,3-glucan synthase activity"/>
    <property type="evidence" value="ECO:0007669"/>
    <property type="project" value="UniProtKB-EC"/>
</dbReference>
<keyword evidence="4" id="KW-0750">Starch biosynthesis</keyword>
<dbReference type="UniPathway" id="UPA00152"/>
<dbReference type="STRING" id="3088.A0A383WMM3"/>
<gene>
    <name evidence="9" type="ORF">BQ4739_LOCUS18791</name>
</gene>
<feature type="domain" description="Glycosyl hydrolase family 13 catalytic" evidence="8">
    <location>
        <begin position="41"/>
        <end position="407"/>
    </location>
</feature>
<evidence type="ECO:0000313" key="9">
    <source>
        <dbReference type="EMBL" id="SZX78513.1"/>
    </source>
</evidence>
<feature type="transmembrane region" description="Helical" evidence="6">
    <location>
        <begin position="1350"/>
        <end position="1371"/>
    </location>
</feature>
<evidence type="ECO:0000256" key="1">
    <source>
        <dbReference type="ARBA" id="ARBA00004727"/>
    </source>
</evidence>
<keyword evidence="7" id="KW-0732">Signal</keyword>
<feature type="transmembrane region" description="Helical" evidence="6">
    <location>
        <begin position="1421"/>
        <end position="1439"/>
    </location>
</feature>
<dbReference type="EMBL" id="FNXT01001323">
    <property type="protein sequence ID" value="SZX78513.1"/>
    <property type="molecule type" value="Genomic_DNA"/>
</dbReference>
<evidence type="ECO:0000256" key="5">
    <source>
        <dbReference type="SAM" id="MobiDB-lite"/>
    </source>
</evidence>
<evidence type="ECO:0000256" key="4">
    <source>
        <dbReference type="ARBA" id="ARBA00022922"/>
    </source>
</evidence>
<dbReference type="Pfam" id="PF08323">
    <property type="entry name" value="Glyco_transf_5"/>
    <property type="match status" value="1"/>
</dbReference>
<dbReference type="SUPFAM" id="SSF53756">
    <property type="entry name" value="UDP-Glycosyltransferase/glycogen phosphorylase"/>
    <property type="match status" value="1"/>
</dbReference>
<feature type="transmembrane region" description="Helical" evidence="6">
    <location>
        <begin position="1491"/>
        <end position="1512"/>
    </location>
</feature>
<evidence type="ECO:0000256" key="2">
    <source>
        <dbReference type="ARBA" id="ARBA00022676"/>
    </source>
</evidence>
<feature type="transmembrane region" description="Helical" evidence="6">
    <location>
        <begin position="1445"/>
        <end position="1470"/>
    </location>
</feature>
<dbReference type="SUPFAM" id="SSF51445">
    <property type="entry name" value="(Trans)glycosidases"/>
    <property type="match status" value="1"/>
</dbReference>
<accession>A0A383WMM3</accession>
<keyword evidence="6" id="KW-1133">Transmembrane helix</keyword>
<keyword evidence="6" id="KW-0472">Membrane</keyword>
<keyword evidence="3" id="KW-0808">Transferase</keyword>
<feature type="transmembrane region" description="Helical" evidence="6">
    <location>
        <begin position="1271"/>
        <end position="1293"/>
    </location>
</feature>
<feature type="transmembrane region" description="Helical" evidence="6">
    <location>
        <begin position="1518"/>
        <end position="1542"/>
    </location>
</feature>
<feature type="transmembrane region" description="Helical" evidence="6">
    <location>
        <begin position="1641"/>
        <end position="1663"/>
    </location>
</feature>
<dbReference type="InterPro" id="IPR001296">
    <property type="entry name" value="Glyco_trans_1"/>
</dbReference>
<evidence type="ECO:0000313" key="10">
    <source>
        <dbReference type="Proteomes" id="UP000256970"/>
    </source>
</evidence>
<evidence type="ECO:0000256" key="7">
    <source>
        <dbReference type="SAM" id="SignalP"/>
    </source>
</evidence>
<feature type="region of interest" description="Disordered" evidence="5">
    <location>
        <begin position="648"/>
        <end position="668"/>
    </location>
</feature>
<evidence type="ECO:0000256" key="6">
    <source>
        <dbReference type="SAM" id="Phobius"/>
    </source>
</evidence>
<organism evidence="9 10">
    <name type="scientific">Tetradesmus obliquus</name>
    <name type="common">Green alga</name>
    <name type="synonym">Acutodesmus obliquus</name>
    <dbReference type="NCBI Taxonomy" id="3088"/>
    <lineage>
        <taxon>Eukaryota</taxon>
        <taxon>Viridiplantae</taxon>
        <taxon>Chlorophyta</taxon>
        <taxon>core chlorophytes</taxon>
        <taxon>Chlorophyceae</taxon>
        <taxon>CS clade</taxon>
        <taxon>Sphaeropleales</taxon>
        <taxon>Scenedesmaceae</taxon>
        <taxon>Tetradesmus</taxon>
    </lineage>
</organism>
<sequence>MWGPSRGSLFLCSCLVFVSFAFTAASYGPAAEQWASKSVLHILTDRFALPDCPSTPRPCKDLDNACGGTHVGLRQRLDYIQGMGFDAVWISPVTSQTGGPVRELQDGWHGYWPKNLWDLNSMLGTPQDFADLTKALHDRGMWVMLDIVPNHSGYFAPENIHEMTFTKPEYYHSCDRCEPETCNIPNDNDQWGVENCRVQGLPDLNQTVPHVAETLHKWIEWVRDEYHIDGFRVDAAKHMPMKFMQEMKRRARILTIGEVLDMDWENGTRRLAAMVNNNMLHSQLQYALYGASARVFLGPDGTHTHETLNTTVLAKAVDLVFQTMPHQVNILGNFMDNHDMPRMASYSTVNEDIILNSMTFTFFVPGIPIVYYGTEALKDVQREPLWEKWDYNSSAPFYINLKMLNWYRTNLKLWEQDYETVYVDGFVMAFTRGSAALVVLSGQLAKAHPEELPRIVALTNLPRGMRGQTLRNIFNPNVTLTVNADGSADLKLVDIAPLVFVADAKPASFFLPAAPRKLLLPVDQLVLLVTLLAMAIVCLSVWWGVMRPPAIVLNACSRIASCLNPSRSKDQPDAAAKAADDSTAAAAAAELPSIEDKLAKQPSSPMKRPGSPSKVDSAADLHNTSLRCMAELDSEDDSTEFIAAVRETKTTSPPHHRRTDTCSSASAQSVTPLTENSIMHVAMEYTIPELGLDGFVFGGLGKVVDTFARDWPGDMVLCAPLYAAAYSDPAATAPKFVHGPPVLRFDVQVGHQAHQIEVFELCIADAAPGKARRYLLLQANVFRHRSRSDIYSFASEHDMITWLSVVNQAVATVIMNWGVRRLQLHDYHGALSLQYLPKHLRPEVLYIAHNAHYNGVFALPTKQRRAYLYSMFNLNPAAVGKYTEHKSAFDTLHSLLSHMVEAQKGVGCAAVSPKYASEIRTRLSPFWQIPQDEVVGILNAMDPAGTWAGAGLSADEAIRRKTEAKLAIQQRMGLAVGEQYELAIFLGRLTHQKGVDIIAQAAPQVLARHPKLQLLVLGPLGDVAGAEAQESLGMLALDYPGRLVAPANHYVSGDEKELVLAAADFCLCPSRYEPCGLVDIEFGWYGGLIIGNETGGLGKMPGFYFQAAAATVPHLAAKLASAFNAALSTPADKRRKLIADALACRFVVEDQMKAYQAMWRKIDAASAAVSGSKQQGRAVAGSNETDTYFAQSWQRRNLNLQAALVAAAPPAAGTCNVMVTKISESGSSKSSSGGLLGTLSSSFLHHKKEHPQKKKAQQDEEVTPRHVFSNYLIMLLQSMSMLPSLLLLAYMVLQQISRQTWSTCPLRPHDNEWLPILNGLGMRVLWQLILSTAAAPIWTCLAFKKTPKSYVLLVCFSTLACSLVVLLSFIWQQAANTALLLVSPFALAGAPLVSLGFMGCNQELSEVGFHLMMVSDAFKSLLLASCAALTIFSVSHMPFLATTAAVAVTLTAMGTWMCLPNSLAPGYTHLKLNMKWREQRVVMFSGPKSPHLSLLASVLDMAGLAVLGYLLVALRGTAGMIAVNGAAFSASILGMFIAVNLLQSRSMQLHLQNATLLLAALPGAALFKGLAAWQLAPQWQLLLVVAAVQVVMGARGPLNGLLAMMTLPSREAVALWQLAGVILCNGALLITILVAGTLKLAAAQLVTPLLLTLGFIEGARLLCSIGLFRKHPKENLCAL</sequence>
<dbReference type="Pfam" id="PF00534">
    <property type="entry name" value="Glycos_transf_1"/>
    <property type="match status" value="1"/>
</dbReference>
<dbReference type="PANTHER" id="PTHR47182">
    <property type="entry name" value="CELL WALL ALPHA-1,3-GLUCAN SYNTHASE AGS1-RELATED"/>
    <property type="match status" value="1"/>
</dbReference>
<dbReference type="InterPro" id="IPR006047">
    <property type="entry name" value="GH13_cat_dom"/>
</dbReference>
<evidence type="ECO:0000259" key="8">
    <source>
        <dbReference type="SMART" id="SM00642"/>
    </source>
</evidence>
<dbReference type="GO" id="GO:0019252">
    <property type="term" value="P:starch biosynthetic process"/>
    <property type="evidence" value="ECO:0007669"/>
    <property type="project" value="UniProtKB-UniPathway"/>
</dbReference>
<evidence type="ECO:0000256" key="3">
    <source>
        <dbReference type="ARBA" id="ARBA00022679"/>
    </source>
</evidence>
<feature type="chain" id="PRO_5017037707" description="Glycosyl hydrolase family 13 catalytic domain-containing protein" evidence="7">
    <location>
        <begin position="26"/>
        <end position="1679"/>
    </location>
</feature>
<dbReference type="PANTHER" id="PTHR47182:SF3">
    <property type="entry name" value="CELL WALL ALPHA-1,3-GLUCAN SYNTHASE MOK14"/>
    <property type="match status" value="1"/>
</dbReference>